<evidence type="ECO:0000256" key="1">
    <source>
        <dbReference type="ARBA" id="ARBA00022729"/>
    </source>
</evidence>
<dbReference type="EMBL" id="DTHJ01000119">
    <property type="protein sequence ID" value="HHS63080.1"/>
    <property type="molecule type" value="Genomic_DNA"/>
</dbReference>
<comment type="caution">
    <text evidence="5">The sequence shown here is derived from an EMBL/GenBank/DDBJ whole genome shotgun (WGS) entry which is preliminary data.</text>
</comment>
<dbReference type="CDD" id="cd12797">
    <property type="entry name" value="M23_peptidase"/>
    <property type="match status" value="1"/>
</dbReference>
<feature type="transmembrane region" description="Helical" evidence="3">
    <location>
        <begin position="27"/>
        <end position="53"/>
    </location>
</feature>
<sequence>MKKGFSIVFTSTDSSTSHHIFLSKTLFYTISIIFLIVIVFLIFGLVTYGTLSYRMIELGLLKRRLSEMEKEFSKLDEIKKKLELSEAENERIKNMLGIDKTPPEVTPVVDKVETKYEKDLLDNESTENLPSLLPVIGQISKKFDENHKGIDIAAPLYSPVIAAGSGKVFSVGWDTLYGNYIIIEHSANYKTFYGHLQSVLVKYGDVVTGGKIIGLLGSTGKSTSPHLHYEVIFKEQPVDPMAYLPVQVERKGGL</sequence>
<dbReference type="PANTHER" id="PTHR21666">
    <property type="entry name" value="PEPTIDASE-RELATED"/>
    <property type="match status" value="1"/>
</dbReference>
<accession>A0A7C6EH64</accession>
<gene>
    <name evidence="5" type="ORF">ENV70_05665</name>
</gene>
<dbReference type="Pfam" id="PF01551">
    <property type="entry name" value="Peptidase_M23"/>
    <property type="match status" value="1"/>
</dbReference>
<keyword evidence="3" id="KW-1133">Transmembrane helix</keyword>
<keyword evidence="3" id="KW-0812">Transmembrane</keyword>
<dbReference type="InterPro" id="IPR011055">
    <property type="entry name" value="Dup_hybrid_motif"/>
</dbReference>
<dbReference type="GO" id="GO:0004222">
    <property type="term" value="F:metalloendopeptidase activity"/>
    <property type="evidence" value="ECO:0007669"/>
    <property type="project" value="TreeGrafter"/>
</dbReference>
<protein>
    <submittedName>
        <fullName evidence="5">M23 family metallopeptidase</fullName>
    </submittedName>
</protein>
<dbReference type="Gene3D" id="2.70.70.10">
    <property type="entry name" value="Glucose Permease (Domain IIA)"/>
    <property type="match status" value="1"/>
</dbReference>
<feature type="coiled-coil region" evidence="2">
    <location>
        <begin position="58"/>
        <end position="95"/>
    </location>
</feature>
<proteinExistence type="predicted"/>
<reference evidence="5" key="1">
    <citation type="journal article" date="2020" name="mSystems">
        <title>Genome- and Community-Level Interaction Insights into Carbon Utilization and Element Cycling Functions of Hydrothermarchaeota in Hydrothermal Sediment.</title>
        <authorList>
            <person name="Zhou Z."/>
            <person name="Liu Y."/>
            <person name="Xu W."/>
            <person name="Pan J."/>
            <person name="Luo Z.H."/>
            <person name="Li M."/>
        </authorList>
    </citation>
    <scope>NUCLEOTIDE SEQUENCE [LARGE SCALE GENOMIC DNA]</scope>
    <source>
        <strain evidence="5">SpSt-783</strain>
    </source>
</reference>
<evidence type="ECO:0000259" key="4">
    <source>
        <dbReference type="Pfam" id="PF01551"/>
    </source>
</evidence>
<dbReference type="InterPro" id="IPR016047">
    <property type="entry name" value="M23ase_b-sheet_dom"/>
</dbReference>
<dbReference type="InterPro" id="IPR050570">
    <property type="entry name" value="Cell_wall_metabolism_enzyme"/>
</dbReference>
<evidence type="ECO:0000313" key="5">
    <source>
        <dbReference type="EMBL" id="HHS63080.1"/>
    </source>
</evidence>
<name>A0A7C6EH64_UNCW3</name>
<organism evidence="5">
    <name type="scientific">candidate division WOR-3 bacterium</name>
    <dbReference type="NCBI Taxonomy" id="2052148"/>
    <lineage>
        <taxon>Bacteria</taxon>
        <taxon>Bacteria division WOR-3</taxon>
    </lineage>
</organism>
<dbReference type="AlphaFoldDB" id="A0A7C6EH64"/>
<keyword evidence="2" id="KW-0175">Coiled coil</keyword>
<dbReference type="SUPFAM" id="SSF51261">
    <property type="entry name" value="Duplicated hybrid motif"/>
    <property type="match status" value="1"/>
</dbReference>
<keyword evidence="3" id="KW-0472">Membrane</keyword>
<keyword evidence="1" id="KW-0732">Signal</keyword>
<dbReference type="PANTHER" id="PTHR21666:SF289">
    <property type="entry name" value="L-ALA--D-GLU ENDOPEPTIDASE"/>
    <property type="match status" value="1"/>
</dbReference>
<evidence type="ECO:0000256" key="3">
    <source>
        <dbReference type="SAM" id="Phobius"/>
    </source>
</evidence>
<feature type="domain" description="M23ase beta-sheet core" evidence="4">
    <location>
        <begin position="146"/>
        <end position="240"/>
    </location>
</feature>
<evidence type="ECO:0000256" key="2">
    <source>
        <dbReference type="SAM" id="Coils"/>
    </source>
</evidence>